<accession>A0AAD5UHZ5</accession>
<comment type="caution">
    <text evidence="3">The sequence shown here is derived from an EMBL/GenBank/DDBJ whole genome shotgun (WGS) entry which is preliminary data.</text>
</comment>
<dbReference type="Proteomes" id="UP001210925">
    <property type="component" value="Unassembled WGS sequence"/>
</dbReference>
<dbReference type="EMBL" id="JADGKB010000025">
    <property type="protein sequence ID" value="KAJ3258674.1"/>
    <property type="molecule type" value="Genomic_DNA"/>
</dbReference>
<reference evidence="3" key="1">
    <citation type="submission" date="2020-05" db="EMBL/GenBank/DDBJ databases">
        <title>Phylogenomic resolution of chytrid fungi.</title>
        <authorList>
            <person name="Stajich J.E."/>
            <person name="Amses K."/>
            <person name="Simmons R."/>
            <person name="Seto K."/>
            <person name="Myers J."/>
            <person name="Bonds A."/>
            <person name="Quandt C.A."/>
            <person name="Barry K."/>
            <person name="Liu P."/>
            <person name="Grigoriev I."/>
            <person name="Longcore J.E."/>
            <person name="James T.Y."/>
        </authorList>
    </citation>
    <scope>NUCLEOTIDE SEQUENCE</scope>
    <source>
        <strain evidence="3">PLAUS21</strain>
    </source>
</reference>
<sequence length="252" mass="26752">MFLNTIGALLLATAANAQTHNITVVISADNLWTLNMPSGNSFIPIKGPLDGNGANYAWKQISTYTQSVNGNGPWLVSVQTYNEGNIAGFFSAVYLDGKPYTATGIAGSLWKGTQGECNPLWSTASYDDSNWQPASTPCTSAQESIWGNGYMNQIWQATPGLQTRGVWLPDCTATNAYPNNQWRLKVALPVAANTPVNNAVKSSAVPSSTSLIATQVTSAVQSSTAPAQTAVPSSNPLIGTNKDGKQCRKRSF</sequence>
<protein>
    <submittedName>
        <fullName evidence="3">Uncharacterized protein</fullName>
    </submittedName>
</protein>
<gene>
    <name evidence="3" type="ORF">HK103_003463</name>
</gene>
<proteinExistence type="predicted"/>
<keyword evidence="2" id="KW-0732">Signal</keyword>
<evidence type="ECO:0000313" key="4">
    <source>
        <dbReference type="Proteomes" id="UP001210925"/>
    </source>
</evidence>
<evidence type="ECO:0000256" key="2">
    <source>
        <dbReference type="SAM" id="SignalP"/>
    </source>
</evidence>
<organism evidence="3 4">
    <name type="scientific">Boothiomyces macroporosus</name>
    <dbReference type="NCBI Taxonomy" id="261099"/>
    <lineage>
        <taxon>Eukaryota</taxon>
        <taxon>Fungi</taxon>
        <taxon>Fungi incertae sedis</taxon>
        <taxon>Chytridiomycota</taxon>
        <taxon>Chytridiomycota incertae sedis</taxon>
        <taxon>Chytridiomycetes</taxon>
        <taxon>Rhizophydiales</taxon>
        <taxon>Terramycetaceae</taxon>
        <taxon>Boothiomyces</taxon>
    </lineage>
</organism>
<feature type="chain" id="PRO_5041907764" evidence="2">
    <location>
        <begin position="18"/>
        <end position="252"/>
    </location>
</feature>
<dbReference type="AlphaFoldDB" id="A0AAD5UHZ5"/>
<feature type="signal peptide" evidence="2">
    <location>
        <begin position="1"/>
        <end position="17"/>
    </location>
</feature>
<dbReference type="Gene3D" id="2.60.120.260">
    <property type="entry name" value="Galactose-binding domain-like"/>
    <property type="match status" value="1"/>
</dbReference>
<feature type="region of interest" description="Disordered" evidence="1">
    <location>
        <begin position="224"/>
        <end position="252"/>
    </location>
</feature>
<feature type="compositionally biased region" description="Polar residues" evidence="1">
    <location>
        <begin position="224"/>
        <end position="238"/>
    </location>
</feature>
<evidence type="ECO:0000256" key="1">
    <source>
        <dbReference type="SAM" id="MobiDB-lite"/>
    </source>
</evidence>
<name>A0AAD5UHZ5_9FUNG</name>
<keyword evidence="4" id="KW-1185">Reference proteome</keyword>
<evidence type="ECO:0000313" key="3">
    <source>
        <dbReference type="EMBL" id="KAJ3258674.1"/>
    </source>
</evidence>